<evidence type="ECO:0000313" key="2">
    <source>
        <dbReference type="Proteomes" id="UP000730481"/>
    </source>
</evidence>
<evidence type="ECO:0000313" key="1">
    <source>
        <dbReference type="EMBL" id="KAF4345937.1"/>
    </source>
</evidence>
<sequence>MPPLTSITTPFRVAMDNLLKTGVLIVNTQADLSALERHIAGRRDLHNAFHGEICERLLNSWECDAQNPIATGDELVQIMKENLVMQRKTFNASWTFIQSIMWGRKVDNSLILKGLTVAWDN</sequence>
<reference evidence="1" key="1">
    <citation type="journal article" date="2017" name="Mycologia">
        <title>Fusarium algeriense, sp. nov., a novel toxigenic crown rot pathogen of durum wheat from Algeria is nested in the Fusarium burgessii species complex.</title>
        <authorList>
            <person name="Laraba I."/>
            <person name="Keddad A."/>
            <person name="Boureghda H."/>
            <person name="Abdallah N."/>
            <person name="Vaughan M.M."/>
            <person name="Proctor R.H."/>
            <person name="Busman M."/>
            <person name="O'Donnell K."/>
        </authorList>
    </citation>
    <scope>NUCLEOTIDE SEQUENCE</scope>
    <source>
        <strain evidence="1">NRRL 25174</strain>
    </source>
</reference>
<name>A0A9P5B125_9HYPO</name>
<dbReference type="AlphaFoldDB" id="A0A9P5B125"/>
<protein>
    <submittedName>
        <fullName evidence="1">Uncharacterized protein</fullName>
    </submittedName>
</protein>
<dbReference type="OrthoDB" id="4703408at2759"/>
<dbReference type="EMBL" id="PVQB02000003">
    <property type="protein sequence ID" value="KAF4345937.1"/>
    <property type="molecule type" value="Genomic_DNA"/>
</dbReference>
<comment type="caution">
    <text evidence="1">The sequence shown here is derived from an EMBL/GenBank/DDBJ whole genome shotgun (WGS) entry which is preliminary data.</text>
</comment>
<dbReference type="Proteomes" id="UP000730481">
    <property type="component" value="Unassembled WGS sequence"/>
</dbReference>
<organism evidence="1 2">
    <name type="scientific">Fusarium beomiforme</name>
    <dbReference type="NCBI Taxonomy" id="44412"/>
    <lineage>
        <taxon>Eukaryota</taxon>
        <taxon>Fungi</taxon>
        <taxon>Dikarya</taxon>
        <taxon>Ascomycota</taxon>
        <taxon>Pezizomycotina</taxon>
        <taxon>Sordariomycetes</taxon>
        <taxon>Hypocreomycetidae</taxon>
        <taxon>Hypocreales</taxon>
        <taxon>Nectriaceae</taxon>
        <taxon>Fusarium</taxon>
        <taxon>Fusarium burgessii species complex</taxon>
    </lineage>
</organism>
<gene>
    <name evidence="1" type="ORF">FBEOM_79</name>
</gene>
<proteinExistence type="predicted"/>
<keyword evidence="2" id="KW-1185">Reference proteome</keyword>
<accession>A0A9P5B125</accession>
<reference evidence="1" key="2">
    <citation type="submission" date="2020-02" db="EMBL/GenBank/DDBJ databases">
        <title>Identification and distribution of gene clusters putatively required for synthesis of sphingolipid metabolism inhibitors in phylogenetically diverse species of the filamentous fungus Fusarium.</title>
        <authorList>
            <person name="Kim H.-S."/>
            <person name="Busman M."/>
            <person name="Brown D.W."/>
            <person name="Divon H."/>
            <person name="Uhlig S."/>
            <person name="Proctor R.H."/>
        </authorList>
    </citation>
    <scope>NUCLEOTIDE SEQUENCE</scope>
    <source>
        <strain evidence="1">NRRL 25174</strain>
    </source>
</reference>